<feature type="region of interest" description="Disordered" evidence="1">
    <location>
        <begin position="15"/>
        <end position="37"/>
    </location>
</feature>
<feature type="compositionally biased region" description="Low complexity" evidence="1">
    <location>
        <begin position="59"/>
        <end position="72"/>
    </location>
</feature>
<keyword evidence="2" id="KW-1185">Reference proteome</keyword>
<sequence length="98" mass="10024">MIYRNLITFNETIEESGVPESPGLPLGPGGHRMQGKGSLLNCPGLAVHAGPLTPAWPGLPFSPSLPGSPTGPENSTPLAMPASSSAVNAFLMDQAMVS</sequence>
<reference evidence="3" key="1">
    <citation type="submission" date="2022-11" db="UniProtKB">
        <authorList>
            <consortium name="WormBaseParasite"/>
        </authorList>
    </citation>
    <scope>IDENTIFICATION</scope>
</reference>
<dbReference type="AlphaFoldDB" id="A0A915JMN7"/>
<name>A0A915JMN7_ROMCU</name>
<accession>A0A915JMN7</accession>
<protein>
    <submittedName>
        <fullName evidence="3">Uncharacterized protein</fullName>
    </submittedName>
</protein>
<feature type="region of interest" description="Disordered" evidence="1">
    <location>
        <begin position="59"/>
        <end position="80"/>
    </location>
</feature>
<dbReference type="Proteomes" id="UP000887565">
    <property type="component" value="Unplaced"/>
</dbReference>
<evidence type="ECO:0000313" key="3">
    <source>
        <dbReference type="WBParaSite" id="nRc.2.0.1.t27373-RA"/>
    </source>
</evidence>
<evidence type="ECO:0000256" key="1">
    <source>
        <dbReference type="SAM" id="MobiDB-lite"/>
    </source>
</evidence>
<proteinExistence type="predicted"/>
<organism evidence="2 3">
    <name type="scientific">Romanomermis culicivorax</name>
    <name type="common">Nematode worm</name>
    <dbReference type="NCBI Taxonomy" id="13658"/>
    <lineage>
        <taxon>Eukaryota</taxon>
        <taxon>Metazoa</taxon>
        <taxon>Ecdysozoa</taxon>
        <taxon>Nematoda</taxon>
        <taxon>Enoplea</taxon>
        <taxon>Dorylaimia</taxon>
        <taxon>Mermithida</taxon>
        <taxon>Mermithoidea</taxon>
        <taxon>Mermithidae</taxon>
        <taxon>Romanomermis</taxon>
    </lineage>
</organism>
<evidence type="ECO:0000313" key="2">
    <source>
        <dbReference type="Proteomes" id="UP000887565"/>
    </source>
</evidence>
<dbReference type="WBParaSite" id="nRc.2.0.1.t27373-RA">
    <property type="protein sequence ID" value="nRc.2.0.1.t27373-RA"/>
    <property type="gene ID" value="nRc.2.0.1.g27373"/>
</dbReference>